<evidence type="ECO:0008006" key="7">
    <source>
        <dbReference type="Google" id="ProtNLM"/>
    </source>
</evidence>
<name>A0A4V1IZC2_ROZAC</name>
<dbReference type="Gene3D" id="3.10.20.90">
    <property type="entry name" value="Phosphatidylinositol 3-kinase Catalytic Subunit, Chain A, domain 1"/>
    <property type="match status" value="2"/>
</dbReference>
<dbReference type="InterPro" id="IPR029071">
    <property type="entry name" value="Ubiquitin-like_domsf"/>
</dbReference>
<sequence>MQRRSSTSSYSEDPNRKHGECFYAIKTFVASLEGQITVYKNDVLTLLDDSNSYWWLVRSLKSGEVGYVPAENLENENERVARFNKDKNVEVTGFRDEENYDDFIKGRNISKSVSFDSARIQYRIIYNDEENSIIEEDESELESDSFEDESEEIEIEDKEENSLYKTVLVTPTTTIDDIVQLAVDRFILNNDASDYFLTVVDIENPKFKELVLDRNAHFKKVFESILNRDIDAGTSSFFEMLNQANISSVHRANIAKNDDSRLGSLWGVSDSKKLGAMKGIRFILNKRVNYSEKTNFFIRVYTEGDTLGHGKMESYKTIAVDSLMKVRDVIHLILPKFNLIREKGKDYELVVIKENESREKTELKLHKHDNLVEILQNYNLIPSTVHFLLRVTNDPVAATYASVFENIGSKTNLLSIINSTSNRPLTRCASDGYLIDTFVHVDINKLKECQVCSSQPILKKEIEAFPSVNLQEMKIIQ</sequence>
<dbReference type="PROSITE" id="PS50200">
    <property type="entry name" value="RA"/>
    <property type="match status" value="1"/>
</dbReference>
<evidence type="ECO:0000259" key="3">
    <source>
        <dbReference type="PROSITE" id="PS50002"/>
    </source>
</evidence>
<dbReference type="GO" id="GO:0008104">
    <property type="term" value="P:intracellular protein localization"/>
    <property type="evidence" value="ECO:0007669"/>
    <property type="project" value="TreeGrafter"/>
</dbReference>
<protein>
    <recommendedName>
        <fullName evidence="7">SH3 domain-containing protein</fullName>
    </recommendedName>
</protein>
<dbReference type="SUPFAM" id="SSF50044">
    <property type="entry name" value="SH3-domain"/>
    <property type="match status" value="1"/>
</dbReference>
<dbReference type="PANTHER" id="PTHR47775">
    <property type="entry name" value="BUD SITE SELECTION PROTEIN 14"/>
    <property type="match status" value="1"/>
</dbReference>
<dbReference type="InterPro" id="IPR036028">
    <property type="entry name" value="SH3-like_dom_sf"/>
</dbReference>
<dbReference type="GO" id="GO:0051286">
    <property type="term" value="C:cell tip"/>
    <property type="evidence" value="ECO:0007669"/>
    <property type="project" value="TreeGrafter"/>
</dbReference>
<reference evidence="6" key="1">
    <citation type="journal article" date="2018" name="Nat. Microbiol.">
        <title>Leveraging single-cell genomics to expand the fungal tree of life.</title>
        <authorList>
            <person name="Ahrendt S.R."/>
            <person name="Quandt C.A."/>
            <person name="Ciobanu D."/>
            <person name="Clum A."/>
            <person name="Salamov A."/>
            <person name="Andreopoulos B."/>
            <person name="Cheng J.F."/>
            <person name="Woyke T."/>
            <person name="Pelin A."/>
            <person name="Henrissat B."/>
            <person name="Reynolds N.K."/>
            <person name="Benny G.L."/>
            <person name="Smith M.E."/>
            <person name="James T.Y."/>
            <person name="Grigoriev I.V."/>
        </authorList>
    </citation>
    <scope>NUCLEOTIDE SEQUENCE [LARGE SCALE GENOMIC DNA]</scope>
    <source>
        <strain evidence="6">CSF55</strain>
    </source>
</reference>
<keyword evidence="1 2" id="KW-0728">SH3 domain</keyword>
<evidence type="ECO:0000259" key="4">
    <source>
        <dbReference type="PROSITE" id="PS50200"/>
    </source>
</evidence>
<organism evidence="5 6">
    <name type="scientific">Rozella allomycis (strain CSF55)</name>
    <dbReference type="NCBI Taxonomy" id="988480"/>
    <lineage>
        <taxon>Eukaryota</taxon>
        <taxon>Fungi</taxon>
        <taxon>Fungi incertae sedis</taxon>
        <taxon>Cryptomycota</taxon>
        <taxon>Cryptomycota incertae sedis</taxon>
        <taxon>Rozella</taxon>
    </lineage>
</organism>
<dbReference type="InterPro" id="IPR001452">
    <property type="entry name" value="SH3_domain"/>
</dbReference>
<dbReference type="AlphaFoldDB" id="A0A4V1IZC2"/>
<gene>
    <name evidence="5" type="ORF">ROZALSC1DRAFT_24093</name>
</gene>
<dbReference type="GO" id="GO:0030950">
    <property type="term" value="P:establishment or maintenance of actin cytoskeleton polarity"/>
    <property type="evidence" value="ECO:0007669"/>
    <property type="project" value="TreeGrafter"/>
</dbReference>
<feature type="domain" description="Ras-associating" evidence="4">
    <location>
        <begin position="294"/>
        <end position="394"/>
    </location>
</feature>
<dbReference type="InterPro" id="IPR053039">
    <property type="entry name" value="Polarity_Bud-Selection_Reg"/>
</dbReference>
<evidence type="ECO:0000256" key="1">
    <source>
        <dbReference type="ARBA" id="ARBA00022443"/>
    </source>
</evidence>
<evidence type="ECO:0000313" key="6">
    <source>
        <dbReference type="Proteomes" id="UP000281549"/>
    </source>
</evidence>
<evidence type="ECO:0000313" key="5">
    <source>
        <dbReference type="EMBL" id="RKP17549.1"/>
    </source>
</evidence>
<evidence type="ECO:0000256" key="2">
    <source>
        <dbReference type="PROSITE-ProRule" id="PRU00192"/>
    </source>
</evidence>
<dbReference type="Gene3D" id="2.30.30.40">
    <property type="entry name" value="SH3 Domains"/>
    <property type="match status" value="1"/>
</dbReference>
<dbReference type="PANTHER" id="PTHR47775:SF1">
    <property type="entry name" value="BUD SITE SELECTION PROTEIN 14"/>
    <property type="match status" value="1"/>
</dbReference>
<feature type="domain" description="SH3" evidence="3">
    <location>
        <begin position="17"/>
        <end position="78"/>
    </location>
</feature>
<dbReference type="SMART" id="SM00314">
    <property type="entry name" value="RA"/>
    <property type="match status" value="1"/>
</dbReference>
<dbReference type="CDD" id="cd17043">
    <property type="entry name" value="RA"/>
    <property type="match status" value="2"/>
</dbReference>
<dbReference type="Proteomes" id="UP000281549">
    <property type="component" value="Unassembled WGS sequence"/>
</dbReference>
<dbReference type="InterPro" id="IPR000159">
    <property type="entry name" value="RA_dom"/>
</dbReference>
<dbReference type="PROSITE" id="PS50002">
    <property type="entry name" value="SH3"/>
    <property type="match status" value="1"/>
</dbReference>
<dbReference type="GO" id="GO:0015630">
    <property type="term" value="C:microtubule cytoskeleton"/>
    <property type="evidence" value="ECO:0007669"/>
    <property type="project" value="TreeGrafter"/>
</dbReference>
<dbReference type="Pfam" id="PF00788">
    <property type="entry name" value="RA"/>
    <property type="match status" value="2"/>
</dbReference>
<dbReference type="Pfam" id="PF00018">
    <property type="entry name" value="SH3_1"/>
    <property type="match status" value="1"/>
</dbReference>
<accession>A0A4V1IZC2</accession>
<dbReference type="SUPFAM" id="SSF54236">
    <property type="entry name" value="Ubiquitin-like"/>
    <property type="match status" value="2"/>
</dbReference>
<dbReference type="GO" id="GO:0007165">
    <property type="term" value="P:signal transduction"/>
    <property type="evidence" value="ECO:0007669"/>
    <property type="project" value="InterPro"/>
</dbReference>
<proteinExistence type="predicted"/>
<dbReference type="SMART" id="SM00326">
    <property type="entry name" value="SH3"/>
    <property type="match status" value="1"/>
</dbReference>
<dbReference type="EMBL" id="ML005784">
    <property type="protein sequence ID" value="RKP17549.1"/>
    <property type="molecule type" value="Genomic_DNA"/>
</dbReference>